<dbReference type="PANTHER" id="PTHR30126:SF6">
    <property type="entry name" value="HTH-TYPE TRANSCRIPTIONAL REGULATOR CYSB-RELATED"/>
    <property type="match status" value="1"/>
</dbReference>
<reference evidence="6 7" key="1">
    <citation type="submission" date="2019-02" db="EMBL/GenBank/DDBJ databases">
        <title>Halieaceae_genomes.</title>
        <authorList>
            <person name="Li S.-H."/>
        </authorList>
    </citation>
    <scope>NUCLEOTIDE SEQUENCE [LARGE SCALE GENOMIC DNA]</scope>
    <source>
        <strain evidence="6 7">JH123</strain>
    </source>
</reference>
<evidence type="ECO:0000256" key="2">
    <source>
        <dbReference type="ARBA" id="ARBA00023015"/>
    </source>
</evidence>
<dbReference type="RefSeq" id="WP_279241291.1">
    <property type="nucleotide sequence ID" value="NZ_CP036501.1"/>
</dbReference>
<accession>A0ABY6Q6Z5</accession>
<dbReference type="InterPro" id="IPR000847">
    <property type="entry name" value="LysR_HTH_N"/>
</dbReference>
<evidence type="ECO:0000256" key="1">
    <source>
        <dbReference type="ARBA" id="ARBA00009437"/>
    </source>
</evidence>
<dbReference type="SUPFAM" id="SSF53850">
    <property type="entry name" value="Periplasmic binding protein-like II"/>
    <property type="match status" value="1"/>
</dbReference>
<dbReference type="Gene3D" id="1.10.10.10">
    <property type="entry name" value="Winged helix-like DNA-binding domain superfamily/Winged helix DNA-binding domain"/>
    <property type="match status" value="1"/>
</dbReference>
<dbReference type="InterPro" id="IPR036390">
    <property type="entry name" value="WH_DNA-bd_sf"/>
</dbReference>
<name>A0ABY6Q6Z5_9GAMM</name>
<dbReference type="InterPro" id="IPR005119">
    <property type="entry name" value="LysR_subst-bd"/>
</dbReference>
<evidence type="ECO:0000256" key="4">
    <source>
        <dbReference type="ARBA" id="ARBA00023163"/>
    </source>
</evidence>
<dbReference type="EMBL" id="CP036501">
    <property type="protein sequence ID" value="UZP74829.1"/>
    <property type="molecule type" value="Genomic_DNA"/>
</dbReference>
<dbReference type="NCBIfam" id="NF009326">
    <property type="entry name" value="PRK12681.1"/>
    <property type="match status" value="1"/>
</dbReference>
<protein>
    <submittedName>
        <fullName evidence="6">HTH-type transcriptional regulator CysB</fullName>
    </submittedName>
</protein>
<dbReference type="Proteomes" id="UP001317963">
    <property type="component" value="Chromosome"/>
</dbReference>
<feature type="domain" description="HTH lysR-type" evidence="5">
    <location>
        <begin position="1"/>
        <end position="57"/>
    </location>
</feature>
<dbReference type="Gene3D" id="3.40.190.10">
    <property type="entry name" value="Periplasmic binding protein-like II"/>
    <property type="match status" value="2"/>
</dbReference>
<sequence>MKLQQLKYIWEVAHHDLNVSATAQSLFTSQPGISKQIRLLEGELGVEIFSRSGKHLTHITPAGEAIIEMAGEILRQTESIRRIAQDHSDNVSGSMSLATTHGQARYVLPDSISRFSVEHPDVSLEMRQGSPQQIAEMAAKGSVDFAIATEALQQYASLVTLPFFRWSHCVVVPSGHPLAEADSPTLEQIARYPLITYTEGFTGRFRIDEGFQARGLTPNYVVTAADADVIKTYVRRGLGVGIISTMAYEQHSDADLIKIGSPNYFASLLSCIAFRRGTFLRGFMFAFIEQLAPHLTADIVNHAMAIADPEERNEFCARLEVPRI</sequence>
<gene>
    <name evidence="6" type="primary">cysB</name>
    <name evidence="6" type="ORF">E0F26_08805</name>
</gene>
<keyword evidence="3" id="KW-0238">DNA-binding</keyword>
<evidence type="ECO:0000256" key="3">
    <source>
        <dbReference type="ARBA" id="ARBA00023125"/>
    </source>
</evidence>
<dbReference type="Pfam" id="PF00126">
    <property type="entry name" value="HTH_1"/>
    <property type="match status" value="1"/>
</dbReference>
<dbReference type="CDD" id="cd08413">
    <property type="entry name" value="PBP2_CysB_like"/>
    <property type="match status" value="1"/>
</dbReference>
<evidence type="ECO:0000313" key="7">
    <source>
        <dbReference type="Proteomes" id="UP001317963"/>
    </source>
</evidence>
<keyword evidence="7" id="KW-1185">Reference proteome</keyword>
<dbReference type="NCBIfam" id="NF009327">
    <property type="entry name" value="PRK12684.1"/>
    <property type="match status" value="1"/>
</dbReference>
<keyword evidence="4" id="KW-0804">Transcription</keyword>
<dbReference type="PANTHER" id="PTHR30126">
    <property type="entry name" value="HTH-TYPE TRANSCRIPTIONAL REGULATOR"/>
    <property type="match status" value="1"/>
</dbReference>
<dbReference type="InterPro" id="IPR037423">
    <property type="entry name" value="CysB_PBP2"/>
</dbReference>
<dbReference type="SUPFAM" id="SSF46785">
    <property type="entry name" value="Winged helix' DNA-binding domain"/>
    <property type="match status" value="1"/>
</dbReference>
<dbReference type="PROSITE" id="PS50931">
    <property type="entry name" value="HTH_LYSR"/>
    <property type="match status" value="1"/>
</dbReference>
<dbReference type="PRINTS" id="PR00039">
    <property type="entry name" value="HTHLYSR"/>
</dbReference>
<dbReference type="Pfam" id="PF03466">
    <property type="entry name" value="LysR_substrate"/>
    <property type="match status" value="1"/>
</dbReference>
<comment type="similarity">
    <text evidence="1">Belongs to the LysR transcriptional regulatory family.</text>
</comment>
<organism evidence="6 7">
    <name type="scientific">Candidatus Paraluminiphilus aquimaris</name>
    <dbReference type="NCBI Taxonomy" id="2518994"/>
    <lineage>
        <taxon>Bacteria</taxon>
        <taxon>Pseudomonadati</taxon>
        <taxon>Pseudomonadota</taxon>
        <taxon>Gammaproteobacteria</taxon>
        <taxon>Cellvibrionales</taxon>
        <taxon>Halieaceae</taxon>
        <taxon>Candidatus Paraluminiphilus</taxon>
    </lineage>
</organism>
<evidence type="ECO:0000259" key="5">
    <source>
        <dbReference type="PROSITE" id="PS50931"/>
    </source>
</evidence>
<evidence type="ECO:0000313" key="6">
    <source>
        <dbReference type="EMBL" id="UZP74829.1"/>
    </source>
</evidence>
<dbReference type="InterPro" id="IPR036388">
    <property type="entry name" value="WH-like_DNA-bd_sf"/>
</dbReference>
<proteinExistence type="inferred from homology"/>
<keyword evidence="2" id="KW-0805">Transcription regulation</keyword>